<feature type="non-terminal residue" evidence="3">
    <location>
        <position position="180"/>
    </location>
</feature>
<dbReference type="Proteomes" id="UP000663856">
    <property type="component" value="Unassembled WGS sequence"/>
</dbReference>
<feature type="region of interest" description="Disordered" evidence="1">
    <location>
        <begin position="1"/>
        <end position="22"/>
    </location>
</feature>
<dbReference type="EMBL" id="CAJNRF010008243">
    <property type="protein sequence ID" value="CAF2099868.1"/>
    <property type="molecule type" value="Genomic_DNA"/>
</dbReference>
<evidence type="ECO:0000313" key="2">
    <source>
        <dbReference type="EMBL" id="CAF2099868.1"/>
    </source>
</evidence>
<dbReference type="EMBL" id="CAJOBG010054338">
    <property type="protein sequence ID" value="CAF4507894.1"/>
    <property type="molecule type" value="Genomic_DNA"/>
</dbReference>
<feature type="region of interest" description="Disordered" evidence="1">
    <location>
        <begin position="37"/>
        <end position="58"/>
    </location>
</feature>
<keyword evidence="4" id="KW-1185">Reference proteome</keyword>
<protein>
    <submittedName>
        <fullName evidence="3">Uncharacterized protein</fullName>
    </submittedName>
</protein>
<gene>
    <name evidence="3" type="ORF">OVN521_LOCUS41148</name>
    <name evidence="2" type="ORF">WKI299_LOCUS20017</name>
</gene>
<feature type="compositionally biased region" description="Basic and acidic residues" evidence="1">
    <location>
        <begin position="11"/>
        <end position="22"/>
    </location>
</feature>
<reference evidence="3" key="1">
    <citation type="submission" date="2021-02" db="EMBL/GenBank/DDBJ databases">
        <authorList>
            <person name="Nowell W R."/>
        </authorList>
    </citation>
    <scope>NUCLEOTIDE SEQUENCE</scope>
</reference>
<feature type="compositionally biased region" description="Acidic residues" evidence="1">
    <location>
        <begin position="49"/>
        <end position="58"/>
    </location>
</feature>
<evidence type="ECO:0000313" key="4">
    <source>
        <dbReference type="Proteomes" id="UP000663866"/>
    </source>
</evidence>
<name>A0A820VXS5_9BILA</name>
<accession>A0A820VXS5</accession>
<dbReference type="Proteomes" id="UP000663866">
    <property type="component" value="Unassembled WGS sequence"/>
</dbReference>
<evidence type="ECO:0000256" key="1">
    <source>
        <dbReference type="SAM" id="MobiDB-lite"/>
    </source>
</evidence>
<sequence length="180" mass="19904">MNLTDGSISGRPRDSNEEVSHHAELLELFPNLPGTQYILPISPPASPQQEEEEEEDNDAEAILNLFVNPLEPLVNLQDISDILNASISTEEESMSDEENWVTYEEETISDAEEASIIIMENDEDQASVIIISYTEEAPDVIIIDESDITDSVLCLGGPYQHGDTTYLDIGLNEAINEGHD</sequence>
<comment type="caution">
    <text evidence="3">The sequence shown here is derived from an EMBL/GenBank/DDBJ whole genome shotgun (WGS) entry which is preliminary data.</text>
</comment>
<organism evidence="3 4">
    <name type="scientific">Rotaria magnacalcarata</name>
    <dbReference type="NCBI Taxonomy" id="392030"/>
    <lineage>
        <taxon>Eukaryota</taxon>
        <taxon>Metazoa</taxon>
        <taxon>Spiralia</taxon>
        <taxon>Gnathifera</taxon>
        <taxon>Rotifera</taxon>
        <taxon>Eurotatoria</taxon>
        <taxon>Bdelloidea</taxon>
        <taxon>Philodinida</taxon>
        <taxon>Philodinidae</taxon>
        <taxon>Rotaria</taxon>
    </lineage>
</organism>
<proteinExistence type="predicted"/>
<evidence type="ECO:0000313" key="3">
    <source>
        <dbReference type="EMBL" id="CAF4507894.1"/>
    </source>
</evidence>
<dbReference type="AlphaFoldDB" id="A0A820VXS5"/>